<evidence type="ECO:0000256" key="6">
    <source>
        <dbReference type="ARBA" id="ARBA00023180"/>
    </source>
</evidence>
<dbReference type="GO" id="GO:0005524">
    <property type="term" value="F:ATP binding"/>
    <property type="evidence" value="ECO:0007669"/>
    <property type="project" value="UniProtKB-KW"/>
</dbReference>
<dbReference type="RefSeq" id="XP_009786120.1">
    <property type="nucleotide sequence ID" value="XM_009787818.1"/>
</dbReference>
<dbReference type="GO" id="GO:0140662">
    <property type="term" value="F:ATP-dependent protein folding chaperone"/>
    <property type="evidence" value="ECO:0007669"/>
    <property type="project" value="InterPro"/>
</dbReference>
<keyword evidence="3" id="KW-0547">Nucleotide-binding</keyword>
<dbReference type="Pfam" id="PF00012">
    <property type="entry name" value="HSP70"/>
    <property type="match status" value="1"/>
</dbReference>
<gene>
    <name evidence="10" type="primary">LOC104234285</name>
</gene>
<evidence type="ECO:0000256" key="5">
    <source>
        <dbReference type="ARBA" id="ARBA00022840"/>
    </source>
</evidence>
<dbReference type="InterPro" id="IPR013126">
    <property type="entry name" value="Hsp_70_fam"/>
</dbReference>
<comment type="function">
    <text evidence="1">Probably plays a role in facilitating the assembly of multimeric protein complexes inside the ER.</text>
</comment>
<dbReference type="InterPro" id="IPR043129">
    <property type="entry name" value="ATPase_NBD"/>
</dbReference>
<dbReference type="GO" id="GO:0005788">
    <property type="term" value="C:endoplasmic reticulum lumen"/>
    <property type="evidence" value="ECO:0007669"/>
    <property type="project" value="UniProtKB-SubCell"/>
</dbReference>
<sequence>MERDLEFVIDELMINSGNAVESVTETLNSISSEIKRLLQMLKDFGAKVLVTLKNVGGQVLVTLKNVGGQVLLTLKNIGGEMVVTMKNIGGGFASWFNRVFPPETRTEKIKEWCKFALCFIGILVILYVSFYVGKVGAEIMKNIFGNGFPSWFTTVFPPGTRVQMIKEWCQVALYIIKFLLRSTEQDDESFRVGKMVATVKNFGDGFADVFPTPGTKLHKIKEWCQVASPFIGLLLRWLQEDAETYYQGVKSQLELTNLEGESSMYAAVLGLILLLPNYLKEKNDKIKPVAAKAQGPVIGIDLATTYSSVDVLPGPMIGIDLGTTYSSVGVWQHDHVEIIANGQGNRRTPSYVSFTDLERLIGHVAEKEVARNPTNTVFAAKRLIGRRFSDASVQSDMKLWPFQVGAVAGDKPPRIGVYYKGEKKQFTAEEISAMVLMKMKEIAEAFLGTSVRNAVVTVPAYFNDSQRQATKDAGVIAGLNVMRIINEPTAAALAYYGLDNKATGVAEKNVLIFDLGGGTLDVSILTIVEGSLFVVKATAGDTSLGGEDFTNRLVNHFVQEFKLKSTKDITSNPMALQRLRTACESAKRTLSSSAQTTIEIVNLYEGIDLSSTITRTKFEELNMDLFAKCVTSVERCLRDARMIQISVHDVVLIGGSTKIPKVQQLLQDLFNGKELCKSINPDEAVAYGAVVHAAILSGERKVQDLLPLDVTPLSLSVRSDTSHNNAVTSIPKNTTIPTRNKHFTIYPHTKTIQVFEGEKVKITDNNLLGEFELSGVPPKSPQITARLQIDANGILNVSTEDTTNGKKNKITVTNNKGRLSKEEIEKMVQEAEKYKSEDEEHKRKVKAKNALENYSNNMKKAVKDYKETIEDATEQSNQWLNGNHLAGADQIEGKLKELQSLCNSMTAKMYPGAGGDM</sequence>
<evidence type="ECO:0000313" key="9">
    <source>
        <dbReference type="Proteomes" id="UP000189701"/>
    </source>
</evidence>
<evidence type="ECO:0000256" key="7">
    <source>
        <dbReference type="SAM" id="Coils"/>
    </source>
</evidence>
<dbReference type="OrthoDB" id="10272754at2759"/>
<dbReference type="SUPFAM" id="SSF100920">
    <property type="entry name" value="Heat shock protein 70kD (HSP70), peptide-binding domain"/>
    <property type="match status" value="1"/>
</dbReference>
<evidence type="ECO:0000256" key="8">
    <source>
        <dbReference type="SAM" id="Phobius"/>
    </source>
</evidence>
<evidence type="ECO:0000256" key="4">
    <source>
        <dbReference type="ARBA" id="ARBA00022824"/>
    </source>
</evidence>
<dbReference type="PRINTS" id="PR00301">
    <property type="entry name" value="HEATSHOCK70"/>
</dbReference>
<dbReference type="Proteomes" id="UP000189701">
    <property type="component" value="Unplaced"/>
</dbReference>
<dbReference type="PROSITE" id="PS00297">
    <property type="entry name" value="HSP70_1"/>
    <property type="match status" value="1"/>
</dbReference>
<dbReference type="GeneID" id="104234285"/>
<dbReference type="SUPFAM" id="SSF100934">
    <property type="entry name" value="Heat shock protein 70kD (HSP70), C-terminal subdomain"/>
    <property type="match status" value="1"/>
</dbReference>
<dbReference type="Gene3D" id="3.30.420.40">
    <property type="match status" value="2"/>
</dbReference>
<reference evidence="9" key="1">
    <citation type="journal article" date="2013" name="Genome Biol.">
        <title>Reference genomes and transcriptomes of Nicotiana sylvestris and Nicotiana tomentosiformis.</title>
        <authorList>
            <person name="Sierro N."/>
            <person name="Battey J.N."/>
            <person name="Ouadi S."/>
            <person name="Bovet L."/>
            <person name="Goepfert S."/>
            <person name="Bakaher N."/>
            <person name="Peitsch M.C."/>
            <person name="Ivanov N.V."/>
        </authorList>
    </citation>
    <scope>NUCLEOTIDE SEQUENCE [LARGE SCALE GENOMIC DNA]</scope>
</reference>
<dbReference type="PANTHER" id="PTHR19375">
    <property type="entry name" value="HEAT SHOCK PROTEIN 70KDA"/>
    <property type="match status" value="1"/>
</dbReference>
<dbReference type="Gene3D" id="3.90.640.10">
    <property type="entry name" value="Actin, Chain A, domain 4"/>
    <property type="match status" value="1"/>
</dbReference>
<dbReference type="FunFam" id="3.90.640.10:FF:000002">
    <property type="entry name" value="Heat shock 70 kDa"/>
    <property type="match status" value="1"/>
</dbReference>
<dbReference type="FunFam" id="3.30.30.30:FF:000001">
    <property type="entry name" value="heat shock 70 kDa protein-like"/>
    <property type="match status" value="1"/>
</dbReference>
<evidence type="ECO:0000256" key="2">
    <source>
        <dbReference type="ARBA" id="ARBA00004319"/>
    </source>
</evidence>
<dbReference type="InterPro" id="IPR018181">
    <property type="entry name" value="Heat_shock_70_CS"/>
</dbReference>
<organism evidence="9 10">
    <name type="scientific">Nicotiana sylvestris</name>
    <name type="common">Wood tobacco</name>
    <name type="synonym">South American tobacco</name>
    <dbReference type="NCBI Taxonomy" id="4096"/>
    <lineage>
        <taxon>Eukaryota</taxon>
        <taxon>Viridiplantae</taxon>
        <taxon>Streptophyta</taxon>
        <taxon>Embryophyta</taxon>
        <taxon>Tracheophyta</taxon>
        <taxon>Spermatophyta</taxon>
        <taxon>Magnoliopsida</taxon>
        <taxon>eudicotyledons</taxon>
        <taxon>Gunneridae</taxon>
        <taxon>Pentapetalae</taxon>
        <taxon>asterids</taxon>
        <taxon>lamiids</taxon>
        <taxon>Solanales</taxon>
        <taxon>Solanaceae</taxon>
        <taxon>Nicotianoideae</taxon>
        <taxon>Nicotianeae</taxon>
        <taxon>Nicotiana</taxon>
    </lineage>
</organism>
<keyword evidence="8" id="KW-0472">Membrane</keyword>
<dbReference type="PROSITE" id="PS00329">
    <property type="entry name" value="HSP70_2"/>
    <property type="match status" value="1"/>
</dbReference>
<comment type="subcellular location">
    <subcellularLocation>
        <location evidence="2">Endoplasmic reticulum lumen</location>
    </subcellularLocation>
</comment>
<feature type="transmembrane region" description="Helical" evidence="8">
    <location>
        <begin position="112"/>
        <end position="132"/>
    </location>
</feature>
<keyword evidence="5" id="KW-0067">ATP-binding</keyword>
<feature type="coiled-coil region" evidence="7">
    <location>
        <begin position="824"/>
        <end position="908"/>
    </location>
</feature>
<dbReference type="Gene3D" id="2.60.34.10">
    <property type="entry name" value="Substrate Binding Domain Of DNAk, Chain A, domain 1"/>
    <property type="match status" value="1"/>
</dbReference>
<evidence type="ECO:0000313" key="10">
    <source>
        <dbReference type="RefSeq" id="XP_009786120.1"/>
    </source>
</evidence>
<proteinExistence type="predicted"/>
<keyword evidence="6" id="KW-0325">Glycoprotein</keyword>
<evidence type="ECO:0000256" key="3">
    <source>
        <dbReference type="ARBA" id="ARBA00022741"/>
    </source>
</evidence>
<keyword evidence="9" id="KW-1185">Reference proteome</keyword>
<dbReference type="eggNOG" id="KOG0101">
    <property type="taxonomic scope" value="Eukaryota"/>
</dbReference>
<name>A0A1U7XI18_NICSY</name>
<protein>
    <submittedName>
        <fullName evidence="10">Heat shock cognate 70 kDa protein 2-like isoform X1</fullName>
    </submittedName>
</protein>
<dbReference type="InterPro" id="IPR029048">
    <property type="entry name" value="HSP70_C_sf"/>
</dbReference>
<dbReference type="InterPro" id="IPR029047">
    <property type="entry name" value="HSP70_peptide-bd_sf"/>
</dbReference>
<keyword evidence="8" id="KW-0812">Transmembrane</keyword>
<dbReference type="STRING" id="4096.A0A1U7XI18"/>
<evidence type="ECO:0000256" key="1">
    <source>
        <dbReference type="ARBA" id="ARBA00003955"/>
    </source>
</evidence>
<dbReference type="SUPFAM" id="SSF53067">
    <property type="entry name" value="Actin-like ATPase domain"/>
    <property type="match status" value="2"/>
</dbReference>
<keyword evidence="7" id="KW-0175">Coiled coil</keyword>
<dbReference type="Gene3D" id="1.20.1270.10">
    <property type="match status" value="1"/>
</dbReference>
<dbReference type="AlphaFoldDB" id="A0A1U7XI18"/>
<dbReference type="FunFam" id="3.30.420.40:FF:000026">
    <property type="entry name" value="Heat shock protein 70"/>
    <property type="match status" value="1"/>
</dbReference>
<reference evidence="10" key="2">
    <citation type="submission" date="2025-08" db="UniProtKB">
        <authorList>
            <consortium name="RefSeq"/>
        </authorList>
    </citation>
    <scope>IDENTIFICATION</scope>
    <source>
        <tissue evidence="10">Leaf</tissue>
    </source>
</reference>
<keyword evidence="8" id="KW-1133">Transmembrane helix</keyword>
<dbReference type="PROSITE" id="PS01036">
    <property type="entry name" value="HSP70_3"/>
    <property type="match status" value="1"/>
</dbReference>
<dbReference type="Gene3D" id="3.30.30.30">
    <property type="match status" value="1"/>
</dbReference>
<dbReference type="KEGG" id="nsy:104234285"/>
<accession>A0A1U7XI18</accession>
<keyword evidence="4" id="KW-0256">Endoplasmic reticulum</keyword>